<comment type="caution">
    <text evidence="1">The sequence shown here is derived from an EMBL/GenBank/DDBJ whole genome shotgun (WGS) entry which is preliminary data.</text>
</comment>
<dbReference type="RefSeq" id="WP_200340841.1">
    <property type="nucleotide sequence ID" value="NZ_NRRL01000025.1"/>
</dbReference>
<dbReference type="EMBL" id="NRRL01000025">
    <property type="protein sequence ID" value="MBK1668526.1"/>
    <property type="molecule type" value="Genomic_DNA"/>
</dbReference>
<dbReference type="Proteomes" id="UP001296873">
    <property type="component" value="Unassembled WGS sequence"/>
</dbReference>
<proteinExistence type="predicted"/>
<reference evidence="1 2" key="1">
    <citation type="journal article" date="2020" name="Microorganisms">
        <title>Osmotic Adaptation and Compatible Solute Biosynthesis of Phototrophic Bacteria as Revealed from Genome Analyses.</title>
        <authorList>
            <person name="Imhoff J.F."/>
            <person name="Rahn T."/>
            <person name="Kunzel S."/>
            <person name="Keller A."/>
            <person name="Neulinger S.C."/>
        </authorList>
    </citation>
    <scope>NUCLEOTIDE SEQUENCE [LARGE SCALE GENOMIC DNA]</scope>
    <source>
        <strain evidence="1 2">DSM 9895</strain>
    </source>
</reference>
<evidence type="ECO:0000313" key="2">
    <source>
        <dbReference type="Proteomes" id="UP001296873"/>
    </source>
</evidence>
<evidence type="ECO:0000313" key="1">
    <source>
        <dbReference type="EMBL" id="MBK1668526.1"/>
    </source>
</evidence>
<organism evidence="1 2">
    <name type="scientific">Rhodovibrio sodomensis</name>
    <dbReference type="NCBI Taxonomy" id="1088"/>
    <lineage>
        <taxon>Bacteria</taxon>
        <taxon>Pseudomonadati</taxon>
        <taxon>Pseudomonadota</taxon>
        <taxon>Alphaproteobacteria</taxon>
        <taxon>Rhodospirillales</taxon>
        <taxon>Rhodovibrionaceae</taxon>
        <taxon>Rhodovibrio</taxon>
    </lineage>
</organism>
<name>A0ABS1DF07_9PROT</name>
<accession>A0ABS1DF07</accession>
<protein>
    <submittedName>
        <fullName evidence="1">Uncharacterized protein</fullName>
    </submittedName>
</protein>
<keyword evidence="2" id="KW-1185">Reference proteome</keyword>
<sequence length="82" mass="9014">MPWDGPKTCEYLMAEAERLLDEGQADAGRLIFNRVAETCLVGRHPCPRGGPCRIAAERVARRLDVRLETSGSQAGPGDAYWV</sequence>
<gene>
    <name evidence="1" type="ORF">CKO28_10830</name>
</gene>